<dbReference type="AlphaFoldDB" id="A0A1T5DG05"/>
<protein>
    <submittedName>
        <fullName evidence="1">Uncharacterized protein</fullName>
    </submittedName>
</protein>
<sequence length="64" mass="7378">MNWDDKFSTLAPMEAASFVGWREAAERSGAVRAPHRKDKADSGSQFSKYHEFFLLLKKEKLQEC</sequence>
<gene>
    <name evidence="1" type="ORF">SAMN05660477_00701</name>
</gene>
<name>A0A1T5DG05_9FLAO</name>
<keyword evidence="2" id="KW-1185">Reference proteome</keyword>
<proteinExistence type="predicted"/>
<evidence type="ECO:0000313" key="1">
    <source>
        <dbReference type="EMBL" id="SKB70678.1"/>
    </source>
</evidence>
<dbReference type="EMBL" id="FUYZ01000002">
    <property type="protein sequence ID" value="SKB70678.1"/>
    <property type="molecule type" value="Genomic_DNA"/>
</dbReference>
<organism evidence="1 2">
    <name type="scientific">Soonwooa buanensis</name>
    <dbReference type="NCBI Taxonomy" id="619805"/>
    <lineage>
        <taxon>Bacteria</taxon>
        <taxon>Pseudomonadati</taxon>
        <taxon>Bacteroidota</taxon>
        <taxon>Flavobacteriia</taxon>
        <taxon>Flavobacteriales</taxon>
        <taxon>Weeksellaceae</taxon>
        <taxon>Chryseobacterium group</taxon>
        <taxon>Soonwooa</taxon>
    </lineage>
</organism>
<reference evidence="1 2" key="1">
    <citation type="submission" date="2017-02" db="EMBL/GenBank/DDBJ databases">
        <authorList>
            <person name="Peterson S.W."/>
        </authorList>
    </citation>
    <scope>NUCLEOTIDE SEQUENCE [LARGE SCALE GENOMIC DNA]</scope>
    <source>
        <strain evidence="1 2">DSM 22323</strain>
    </source>
</reference>
<dbReference type="Proteomes" id="UP000191112">
    <property type="component" value="Unassembled WGS sequence"/>
</dbReference>
<accession>A0A1T5DG05</accession>
<evidence type="ECO:0000313" key="2">
    <source>
        <dbReference type="Proteomes" id="UP000191112"/>
    </source>
</evidence>